<protein>
    <submittedName>
        <fullName evidence="4">Deaminated glutathione amidase</fullName>
    </submittedName>
</protein>
<dbReference type="EMBL" id="BPQH01000015">
    <property type="protein sequence ID" value="GJD51744.1"/>
    <property type="molecule type" value="Genomic_DNA"/>
</dbReference>
<reference evidence="4" key="2">
    <citation type="submission" date="2021-08" db="EMBL/GenBank/DDBJ databases">
        <authorList>
            <person name="Tani A."/>
            <person name="Ola A."/>
            <person name="Ogura Y."/>
            <person name="Katsura K."/>
            <person name="Hayashi T."/>
        </authorList>
    </citation>
    <scope>NUCLEOTIDE SEQUENCE</scope>
    <source>
        <strain evidence="4">KCTC 52305</strain>
    </source>
</reference>
<dbReference type="Pfam" id="PF00795">
    <property type="entry name" value="CN_hydrolase"/>
    <property type="match status" value="1"/>
</dbReference>
<feature type="domain" description="CN hydrolase" evidence="3">
    <location>
        <begin position="1"/>
        <end position="250"/>
    </location>
</feature>
<dbReference type="InterPro" id="IPR001110">
    <property type="entry name" value="UPF0012_CS"/>
</dbReference>
<organism evidence="4 5">
    <name type="scientific">Methylobacterium crusticola</name>
    <dbReference type="NCBI Taxonomy" id="1697972"/>
    <lineage>
        <taxon>Bacteria</taxon>
        <taxon>Pseudomonadati</taxon>
        <taxon>Pseudomonadota</taxon>
        <taxon>Alphaproteobacteria</taxon>
        <taxon>Hyphomicrobiales</taxon>
        <taxon>Methylobacteriaceae</taxon>
        <taxon>Methylobacterium</taxon>
    </lineage>
</organism>
<dbReference type="PROSITE" id="PS50263">
    <property type="entry name" value="CN_HYDROLASE"/>
    <property type="match status" value="1"/>
</dbReference>
<reference evidence="4" key="1">
    <citation type="journal article" date="2021" name="Front. Microbiol.">
        <title>Comprehensive Comparative Genomics and Phenotyping of Methylobacterium Species.</title>
        <authorList>
            <person name="Alessa O."/>
            <person name="Ogura Y."/>
            <person name="Fujitani Y."/>
            <person name="Takami H."/>
            <person name="Hayashi T."/>
            <person name="Sahin N."/>
            <person name="Tani A."/>
        </authorList>
    </citation>
    <scope>NUCLEOTIDE SEQUENCE</scope>
    <source>
        <strain evidence="4">KCTC 52305</strain>
    </source>
</reference>
<dbReference type="PROSITE" id="PS01227">
    <property type="entry name" value="UPF0012"/>
    <property type="match status" value="1"/>
</dbReference>
<evidence type="ECO:0000313" key="5">
    <source>
        <dbReference type="Proteomes" id="UP001055167"/>
    </source>
</evidence>
<dbReference type="CDD" id="cd07572">
    <property type="entry name" value="nit"/>
    <property type="match status" value="1"/>
</dbReference>
<dbReference type="RefSeq" id="WP_128565317.1">
    <property type="nucleotide sequence ID" value="NZ_BPQH01000015.1"/>
</dbReference>
<dbReference type="SUPFAM" id="SSF56317">
    <property type="entry name" value="Carbon-nitrogen hydrolase"/>
    <property type="match status" value="1"/>
</dbReference>
<dbReference type="InterPro" id="IPR045254">
    <property type="entry name" value="Nit1/2_C-N_Hydrolase"/>
</dbReference>
<dbReference type="InterPro" id="IPR003010">
    <property type="entry name" value="C-N_Hydrolase"/>
</dbReference>
<dbReference type="PANTHER" id="PTHR23088:SF27">
    <property type="entry name" value="DEAMINATED GLUTATHIONE AMIDASE"/>
    <property type="match status" value="1"/>
</dbReference>
<evidence type="ECO:0000313" key="4">
    <source>
        <dbReference type="EMBL" id="GJD51744.1"/>
    </source>
</evidence>
<dbReference type="PANTHER" id="PTHR23088">
    <property type="entry name" value="NITRILASE-RELATED"/>
    <property type="match status" value="1"/>
</dbReference>
<sequence length="269" mass="29290">MKVSLIQMNSQNDKAANLRTAREMIEKVVTEDRADLIVLPEYFAFLDASPEAMRASAENFPNGESYRLISGLAEGHKVTIHAGSVVEQDGNDFYNATLVFGPDGRQLAHYRKMHLFDVDAPGGASYRESNMVSRGERIVTYEASGGVKVGCAICYDIRFPELFRKLRDAGAAVIVLPAAFTLMTGKDHWELLARARACETQTWFLATGQTGTHAGGRNACFGHSMIVNPWGHVTAQASDGVGTVSGRLDFAYTDKVRAAVPVAQHHVIG</sequence>
<dbReference type="Gene3D" id="3.60.110.10">
    <property type="entry name" value="Carbon-nitrogen hydrolase"/>
    <property type="match status" value="1"/>
</dbReference>
<evidence type="ECO:0000256" key="1">
    <source>
        <dbReference type="ARBA" id="ARBA00010613"/>
    </source>
</evidence>
<name>A0ABQ4R3L0_9HYPH</name>
<accession>A0ABQ4R3L0</accession>
<gene>
    <name evidence="4" type="primary">nit1_2</name>
    <name evidence="4" type="ORF">OPKNFCMD_4501</name>
</gene>
<evidence type="ECO:0000259" key="3">
    <source>
        <dbReference type="PROSITE" id="PS50263"/>
    </source>
</evidence>
<comment type="caution">
    <text evidence="4">The sequence shown here is derived from an EMBL/GenBank/DDBJ whole genome shotgun (WGS) entry which is preliminary data.</text>
</comment>
<dbReference type="InterPro" id="IPR036526">
    <property type="entry name" value="C-N_Hydrolase_sf"/>
</dbReference>
<keyword evidence="2" id="KW-0378">Hydrolase</keyword>
<proteinExistence type="inferred from homology"/>
<keyword evidence="5" id="KW-1185">Reference proteome</keyword>
<comment type="similarity">
    <text evidence="1">Belongs to the carbon-nitrogen hydrolase superfamily. NIT1/NIT2 family.</text>
</comment>
<evidence type="ECO:0000256" key="2">
    <source>
        <dbReference type="ARBA" id="ARBA00022801"/>
    </source>
</evidence>
<dbReference type="Proteomes" id="UP001055167">
    <property type="component" value="Unassembled WGS sequence"/>
</dbReference>